<dbReference type="Proteomes" id="UP001497522">
    <property type="component" value="Chromosome 1"/>
</dbReference>
<keyword evidence="11" id="KW-1185">Reference proteome</keyword>
<dbReference type="InterPro" id="IPR032629">
    <property type="entry name" value="DCB_dom"/>
</dbReference>
<protein>
    <recommendedName>
        <fullName evidence="9">SEC7 domain-containing protein</fullName>
    </recommendedName>
</protein>
<organism evidence="10 11">
    <name type="scientific">Sphagnum jensenii</name>
    <dbReference type="NCBI Taxonomy" id="128206"/>
    <lineage>
        <taxon>Eukaryota</taxon>
        <taxon>Viridiplantae</taxon>
        <taxon>Streptophyta</taxon>
        <taxon>Embryophyta</taxon>
        <taxon>Bryophyta</taxon>
        <taxon>Sphagnophytina</taxon>
        <taxon>Sphagnopsida</taxon>
        <taxon>Sphagnales</taxon>
        <taxon>Sphagnaceae</taxon>
        <taxon>Sphagnum</taxon>
    </lineage>
</organism>
<dbReference type="EMBL" id="OZ023702">
    <property type="protein sequence ID" value="CAK9857927.1"/>
    <property type="molecule type" value="Genomic_DNA"/>
</dbReference>
<dbReference type="Pfam" id="PF01369">
    <property type="entry name" value="Sec7"/>
    <property type="match status" value="1"/>
</dbReference>
<dbReference type="PANTHER" id="PTHR10663">
    <property type="entry name" value="GUANYL-NUCLEOTIDE EXCHANGE FACTOR"/>
    <property type="match status" value="1"/>
</dbReference>
<dbReference type="Pfam" id="PF09324">
    <property type="entry name" value="Sec7-like_HDS"/>
    <property type="match status" value="1"/>
</dbReference>
<proteinExistence type="predicted"/>
<dbReference type="InterPro" id="IPR015403">
    <property type="entry name" value="Mon2/Sec7/BIG1-like_HDS"/>
</dbReference>
<name>A0ABP1A5Y2_9BRYO</name>
<reference evidence="10 11" key="1">
    <citation type="submission" date="2024-03" db="EMBL/GenBank/DDBJ databases">
        <authorList>
            <consortium name="ELIXIR-Norway"/>
            <consortium name="Elixir Norway"/>
        </authorList>
    </citation>
    <scope>NUCLEOTIDE SEQUENCE [LARGE SCALE GENOMIC DNA]</scope>
</reference>
<dbReference type="InterPro" id="IPR046455">
    <property type="entry name" value="Sec7/BIG1-like_C"/>
</dbReference>
<evidence type="ECO:0000256" key="7">
    <source>
        <dbReference type="ARBA" id="ARBA00023136"/>
    </source>
</evidence>
<dbReference type="CDD" id="cd00171">
    <property type="entry name" value="Sec7"/>
    <property type="match status" value="1"/>
</dbReference>
<evidence type="ECO:0000256" key="2">
    <source>
        <dbReference type="ARBA" id="ARBA00004514"/>
    </source>
</evidence>
<dbReference type="Pfam" id="PF12783">
    <property type="entry name" value="Sec7-like_HUS"/>
    <property type="match status" value="1"/>
</dbReference>
<dbReference type="SMART" id="SM00222">
    <property type="entry name" value="Sec7"/>
    <property type="match status" value="1"/>
</dbReference>
<gene>
    <name evidence="10" type="ORF">CSSPJE1EN2_LOCUS922</name>
</gene>
<dbReference type="InterPro" id="IPR032691">
    <property type="entry name" value="Mon2/Sec7/BIG1-like_HUS"/>
</dbReference>
<evidence type="ECO:0000256" key="4">
    <source>
        <dbReference type="ARBA" id="ARBA00022490"/>
    </source>
</evidence>
<dbReference type="Pfam" id="PF20252">
    <property type="entry name" value="BIG2_C"/>
    <property type="match status" value="1"/>
</dbReference>
<keyword evidence="3" id="KW-0813">Transport</keyword>
<dbReference type="Gene3D" id="1.10.1000.11">
    <property type="entry name" value="Arf Nucleotide-binding Site Opener,domain 2"/>
    <property type="match status" value="1"/>
</dbReference>
<evidence type="ECO:0000256" key="6">
    <source>
        <dbReference type="ARBA" id="ARBA00022927"/>
    </source>
</evidence>
<sequence>MAEAGGAFVTRSFEKLLKDAPGRRYSHLHLALKVYLGLSCQNTQSAAMQNSAPLFVFFLHIPYSRFVTNWLFQQDNSLAGEPSILNELEMYYKPAMEHVTAATMAAATMAEAGNSLQGFEADLVLLPLRLAFETKEPKLVETALDCLHKLISYGHLEGEAGIEGGKNSATATQIFNMVCASFADDATATDSVVLQLIKVLLTAVASPSFHVHGECLLTAVRTCYNIVLSSKSPVNQATAKATLTQIINIVYKRFELDRWGAENLIISETAEVSDLSPNGVSVEELEHLAGHSDIKGFEAALNKVVHSKNSSLKSSQGTDMKLTIGQRDALLVLRTICKMSMKDETDELVIKRKCLSLELLQDLLANISVEVTVNYTFIDSVKAHLCYALLRASVSQSPSVFQLVVNVFGVLLQRFRESLKPEIGVFFSLIVLQSLDNVENPLVHSPPVLKMLEMVCNDAQLLVDIFVNYDCDLEATNLFEHMINSLSRLAQGALSVEPNGFLVAQYAYLKSSSLQCLVSVLQSLEAWTSKEGLVADQADQVPFANDEEEASNGPVTEGANNSEAKDETKVNTQAEDFEKAKAHKLSMETAVVQFNRKPAKGIEFLLAEKLLPPEPQAIAQFLHDTPGLNKKQLGDYLGQIDEFPLAIMHAYVDAMNFKGMKFDHALRLFLNGFRLPGEAQKIDRLMEKFAERYCRDNAGVFGNADMAYVLAYAVIMLNTDAHNPLVWPKMSKTEFLHINLSTGDDNHVPQALLEEIYDSIVKEEIKLKDEDPTLLRKGKPEEKNALLDALNVFNLGRSALQKAEDDAKRESEEIVRQTQALFRKADVKRGVFHKAEHIELARPMLEAVGWPLLAAFSVTMENHDGRFEVLLAMEGVRLGIHLTNALGMQTLRYAFLTSLIRFTSLHSPNEMQAKNVEALKSLLVICQSEPQALQNTWNAVLECISRLEYITSNPIHAATIFQGAYQARSGLILALFELAGKPTEQVFVNSIRLPSDIIVEFFSALCGVSTEELNQIPARVFSLTKLVEISYYNMSRIRMVWAKIWGVVAVLFVEAGIHRDEKIAMYAIDSLRQLAIKYLERAELANFKFQNDILKPFVFIMQSSKSPRTSALIVDCIIQMIKSKVGSIKSGWKSVFMVFTTAAFDDDHRISVIAFENVEQVILEHFDQVVGDCFMDCVSCLIAFASNKSHSSSRTSLKSIALLRICEDRLAEGRIPGGMSRVVDIQRGRDLEVAEFYWFPMLVGLSELTSDPRTEVRNCALEVLFDLLQERGHNFSVPFWDTIFHRILFPMFEHVWHDGKLNGGENVETNAWQRKTCIHSLRLLSDLFTKYFRRVSPLLPALLGLLLGCATQLDQTLASIAMGALVHLTEGGGHHFDIRDWTILLQKIQDACFTIQPSELMDPEFNSKFGSGYESDLKISGTLTPASDTVQGNRMPITFHEFSGYKSLEVYDNGDIDGKINENFNYDAQGEIGLLDRSMTSSESLGANISPTTTGLFRRVSFTLIGNALMDKLLLKNVNFSRGNQTANAPTLAQASNEDIETGYEETDLDDSEDNNVFLQNLRAKCVIQLLLLSALDSIQAHHWWRLQLSHKQLLLSTVLSLVEFCALYNNNSNIHMRMQEISGERPPPNLLRLEMEGTKLYLGILLRSSAESEIKEEKQEKWSLGPKSIEMVIREEQKLKVEAERRLVAFYVQILEEVVLLQPKPGAAVPFNTHRSLEMRAPITVLVLVTMGRMETQLFKKHLPLFYPYFTKLICSDQLTIRRALGDLFKAQLMTLLP</sequence>
<dbReference type="InterPro" id="IPR016024">
    <property type="entry name" value="ARM-type_fold"/>
</dbReference>
<feature type="domain" description="SEC7" evidence="9">
    <location>
        <begin position="576"/>
        <end position="763"/>
    </location>
</feature>
<evidence type="ECO:0000256" key="8">
    <source>
        <dbReference type="SAM" id="MobiDB-lite"/>
    </source>
</evidence>
<dbReference type="PANTHER" id="PTHR10663:SF312">
    <property type="entry name" value="BREFELDIN A-INHIBITED GUANINE NUCLEOTIDE-EXCHANGE PROTEIN 5"/>
    <property type="match status" value="1"/>
</dbReference>
<evidence type="ECO:0000313" key="10">
    <source>
        <dbReference type="EMBL" id="CAK9857927.1"/>
    </source>
</evidence>
<dbReference type="SUPFAM" id="SSF48425">
    <property type="entry name" value="Sec7 domain"/>
    <property type="match status" value="1"/>
</dbReference>
<keyword evidence="7" id="KW-0472">Membrane</keyword>
<dbReference type="SUPFAM" id="SSF48371">
    <property type="entry name" value="ARM repeat"/>
    <property type="match status" value="2"/>
</dbReference>
<accession>A0ABP1A5Y2</accession>
<dbReference type="InterPro" id="IPR035999">
    <property type="entry name" value="Sec7_dom_sf"/>
</dbReference>
<dbReference type="InterPro" id="IPR000904">
    <property type="entry name" value="Sec7_dom"/>
</dbReference>
<evidence type="ECO:0000256" key="1">
    <source>
        <dbReference type="ARBA" id="ARBA00004287"/>
    </source>
</evidence>
<dbReference type="InterPro" id="IPR023394">
    <property type="entry name" value="Sec7_C_sf"/>
</dbReference>
<dbReference type="PROSITE" id="PS50190">
    <property type="entry name" value="SEC7"/>
    <property type="match status" value="1"/>
</dbReference>
<keyword evidence="4" id="KW-0963">Cytoplasm</keyword>
<feature type="region of interest" description="Disordered" evidence="8">
    <location>
        <begin position="546"/>
        <end position="571"/>
    </location>
</feature>
<evidence type="ECO:0000259" key="9">
    <source>
        <dbReference type="PROSITE" id="PS50190"/>
    </source>
</evidence>
<keyword evidence="6" id="KW-0653">Protein transport</keyword>
<dbReference type="Pfam" id="PF16213">
    <property type="entry name" value="DCB"/>
    <property type="match status" value="1"/>
</dbReference>
<evidence type="ECO:0000313" key="11">
    <source>
        <dbReference type="Proteomes" id="UP001497522"/>
    </source>
</evidence>
<evidence type="ECO:0000256" key="5">
    <source>
        <dbReference type="ARBA" id="ARBA00022658"/>
    </source>
</evidence>
<comment type="subcellular location">
    <subcellularLocation>
        <location evidence="2">Cytoplasm</location>
        <location evidence="2">Cytosol</location>
    </subcellularLocation>
    <subcellularLocation>
        <location evidence="1">Membrane</location>
        <topology evidence="1">Peripheral membrane protein</topology>
        <orientation evidence="1">Cytoplasmic side</orientation>
    </subcellularLocation>
</comment>
<dbReference type="Gene3D" id="1.10.220.20">
    <property type="match status" value="1"/>
</dbReference>
<evidence type="ECO:0000256" key="3">
    <source>
        <dbReference type="ARBA" id="ARBA00022448"/>
    </source>
</evidence>
<keyword evidence="5" id="KW-0344">Guanine-nucleotide releasing factor</keyword>